<dbReference type="KEGG" id="mbe:MBM_00570"/>
<dbReference type="InParanoid" id="K1X8R6"/>
<dbReference type="AlphaFoldDB" id="K1X8R6"/>
<sequence>MSETSSRNPVAPVERKDIRADNLAFKHDKDKREKWSNGIRIPCGTRLDPVTDEIVASNESQKIRVRPHKQWSQMSGEHKSHANKPPKPYGSYDGRSRLAHKNAAIVEAKDSGANLSKSLLELIPTHSNNTESAIQTALRESAAFGQAEILYSFDNKGPSPGDKGRQVDLGSLVDLAEQRFRSDQTDRIVKGEYEVLDHDGETTVLGRGKGRKSPKHKAAKRVVRASDSTVIEDDDFEFIERDI</sequence>
<evidence type="ECO:0000256" key="1">
    <source>
        <dbReference type="SAM" id="MobiDB-lite"/>
    </source>
</evidence>
<dbReference type="OrthoDB" id="5153521at2759"/>
<dbReference type="RefSeq" id="XP_007288459.1">
    <property type="nucleotide sequence ID" value="XM_007288397.1"/>
</dbReference>
<dbReference type="eggNOG" id="ENOG502SF0B">
    <property type="taxonomic scope" value="Eukaryota"/>
</dbReference>
<keyword evidence="3" id="KW-1185">Reference proteome</keyword>
<dbReference type="OMA" id="IQHRDIR"/>
<feature type="compositionally biased region" description="Basic and acidic residues" evidence="1">
    <location>
        <begin position="13"/>
        <end position="32"/>
    </location>
</feature>
<dbReference type="GeneID" id="18756505"/>
<feature type="region of interest" description="Disordered" evidence="1">
    <location>
        <begin position="1"/>
        <end position="32"/>
    </location>
</feature>
<dbReference type="EMBL" id="JH921428">
    <property type="protein sequence ID" value="EKD21457.1"/>
    <property type="molecule type" value="Genomic_DNA"/>
</dbReference>
<accession>K1X8R6</accession>
<dbReference type="HOGENOM" id="CLU_092479_0_0_1"/>
<gene>
    <name evidence="2" type="ORF">MBM_00570</name>
</gene>
<evidence type="ECO:0000313" key="2">
    <source>
        <dbReference type="EMBL" id="EKD21457.1"/>
    </source>
</evidence>
<feature type="region of interest" description="Disordered" evidence="1">
    <location>
        <begin position="58"/>
        <end position="95"/>
    </location>
</feature>
<name>K1X8R6_MARBU</name>
<evidence type="ECO:0000313" key="3">
    <source>
        <dbReference type="Proteomes" id="UP000006753"/>
    </source>
</evidence>
<organism evidence="2 3">
    <name type="scientific">Marssonina brunnea f. sp. multigermtubi (strain MB_m1)</name>
    <name type="common">Marssonina leaf spot fungus</name>
    <dbReference type="NCBI Taxonomy" id="1072389"/>
    <lineage>
        <taxon>Eukaryota</taxon>
        <taxon>Fungi</taxon>
        <taxon>Dikarya</taxon>
        <taxon>Ascomycota</taxon>
        <taxon>Pezizomycotina</taxon>
        <taxon>Leotiomycetes</taxon>
        <taxon>Helotiales</taxon>
        <taxon>Drepanopezizaceae</taxon>
        <taxon>Drepanopeziza</taxon>
    </lineage>
</organism>
<proteinExistence type="predicted"/>
<reference evidence="2 3" key="1">
    <citation type="journal article" date="2012" name="BMC Genomics">
        <title>Sequencing the genome of Marssonina brunnea reveals fungus-poplar co-evolution.</title>
        <authorList>
            <person name="Zhu S."/>
            <person name="Cao Y.-Z."/>
            <person name="Jiang C."/>
            <person name="Tan B.-Y."/>
            <person name="Wang Z."/>
            <person name="Feng S."/>
            <person name="Zhang L."/>
            <person name="Su X.-H."/>
            <person name="Brejova B."/>
            <person name="Vinar T."/>
            <person name="Xu M."/>
            <person name="Wang M.-X."/>
            <person name="Zhang S.-G."/>
            <person name="Huang M.-R."/>
            <person name="Wu R."/>
            <person name="Zhou Y."/>
        </authorList>
    </citation>
    <scope>NUCLEOTIDE SEQUENCE [LARGE SCALE GENOMIC DNA]</scope>
    <source>
        <strain evidence="2 3">MB_m1</strain>
    </source>
</reference>
<dbReference type="Proteomes" id="UP000006753">
    <property type="component" value="Unassembled WGS sequence"/>
</dbReference>
<protein>
    <submittedName>
        <fullName evidence="2">Uncharacterized protein</fullName>
    </submittedName>
</protein>